<name>A0A414HY73_9FIRM</name>
<evidence type="ECO:0000313" key="2">
    <source>
        <dbReference type="Proteomes" id="UP000284835"/>
    </source>
</evidence>
<reference evidence="1 2" key="1">
    <citation type="submission" date="2018-08" db="EMBL/GenBank/DDBJ databases">
        <title>A genome reference for cultivated species of the human gut microbiota.</title>
        <authorList>
            <person name="Zou Y."/>
            <person name="Xue W."/>
            <person name="Luo G."/>
        </authorList>
    </citation>
    <scope>NUCLEOTIDE SEQUENCE [LARGE SCALE GENOMIC DNA]</scope>
    <source>
        <strain evidence="1 2">AM30-13AC</strain>
    </source>
</reference>
<proteinExistence type="predicted"/>
<dbReference type="AlphaFoldDB" id="A0A414HY73"/>
<accession>A0A414HY73</accession>
<evidence type="ECO:0000313" key="1">
    <source>
        <dbReference type="EMBL" id="RHD94065.1"/>
    </source>
</evidence>
<dbReference type="Proteomes" id="UP000284835">
    <property type="component" value="Unassembled WGS sequence"/>
</dbReference>
<gene>
    <name evidence="1" type="ORF">DW775_09185</name>
</gene>
<organism evidence="1 2">
    <name type="scientific">Agathobacter rectalis</name>
    <dbReference type="NCBI Taxonomy" id="39491"/>
    <lineage>
        <taxon>Bacteria</taxon>
        <taxon>Bacillati</taxon>
        <taxon>Bacillota</taxon>
        <taxon>Clostridia</taxon>
        <taxon>Lachnospirales</taxon>
        <taxon>Lachnospiraceae</taxon>
        <taxon>Agathobacter</taxon>
    </lineage>
</organism>
<comment type="caution">
    <text evidence="1">The sequence shown here is derived from an EMBL/GenBank/DDBJ whole genome shotgun (WGS) entry which is preliminary data.</text>
</comment>
<sequence length="88" mass="10341">MVLSCKEIEMMVNLINIAYCCMKLLPYQNEKISDYRDKSMQDFRFTLSEGIRQQALFATFVKNIETRIKSSSVINALKQVIVKQEHYL</sequence>
<protein>
    <submittedName>
        <fullName evidence="1">Uncharacterized protein</fullName>
    </submittedName>
</protein>
<dbReference type="EMBL" id="QSJS01000010">
    <property type="protein sequence ID" value="RHD94065.1"/>
    <property type="molecule type" value="Genomic_DNA"/>
</dbReference>